<proteinExistence type="predicted"/>
<evidence type="ECO:0000313" key="1">
    <source>
        <dbReference type="EMBL" id="CAG8795840.1"/>
    </source>
</evidence>
<protein>
    <submittedName>
        <fullName evidence="1">3976_t:CDS:1</fullName>
    </submittedName>
</protein>
<name>A0A9N9JTV2_9GLOM</name>
<evidence type="ECO:0000313" key="2">
    <source>
        <dbReference type="Proteomes" id="UP000789396"/>
    </source>
</evidence>
<keyword evidence="2" id="KW-1185">Reference proteome</keyword>
<feature type="non-terminal residue" evidence="1">
    <location>
        <position position="1"/>
    </location>
</feature>
<dbReference type="EMBL" id="CAJVPZ010066076">
    <property type="protein sequence ID" value="CAG8795840.1"/>
    <property type="molecule type" value="Genomic_DNA"/>
</dbReference>
<dbReference type="Proteomes" id="UP000789396">
    <property type="component" value="Unassembled WGS sequence"/>
</dbReference>
<gene>
    <name evidence="1" type="ORF">RFULGI_LOCUS17222</name>
</gene>
<organism evidence="1 2">
    <name type="scientific">Racocetra fulgida</name>
    <dbReference type="NCBI Taxonomy" id="60492"/>
    <lineage>
        <taxon>Eukaryota</taxon>
        <taxon>Fungi</taxon>
        <taxon>Fungi incertae sedis</taxon>
        <taxon>Mucoromycota</taxon>
        <taxon>Glomeromycotina</taxon>
        <taxon>Glomeromycetes</taxon>
        <taxon>Diversisporales</taxon>
        <taxon>Gigasporaceae</taxon>
        <taxon>Racocetra</taxon>
    </lineage>
</organism>
<accession>A0A9N9JTV2</accession>
<dbReference type="AlphaFoldDB" id="A0A9N9JTV2"/>
<comment type="caution">
    <text evidence="1">The sequence shown here is derived from an EMBL/GenBank/DDBJ whole genome shotgun (WGS) entry which is preliminary data.</text>
</comment>
<reference evidence="1" key="1">
    <citation type="submission" date="2021-06" db="EMBL/GenBank/DDBJ databases">
        <authorList>
            <person name="Kallberg Y."/>
            <person name="Tangrot J."/>
            <person name="Rosling A."/>
        </authorList>
    </citation>
    <scope>NUCLEOTIDE SEQUENCE</scope>
    <source>
        <strain evidence="1">IN212</strain>
    </source>
</reference>
<sequence>RMEELKTEELNNETAENDEIIVFRVIRRKELNNLLQKLQELQ</sequence>